<feature type="compositionally biased region" description="Low complexity" evidence="2">
    <location>
        <begin position="85"/>
        <end position="104"/>
    </location>
</feature>
<sequence length="446" mass="48492">MRRKTALDENHKFGYPSGHLTVLQCDEKRPCSACIRHKVTCSLSTAALASSDSGPGASRGISGTALSAERNPPVGGPRQARTEGHSSFSSTTPTGTAGSPSISGQSPLLPAPQSTPPEPFPFFSKIVFPQHAERQEQTAWATDLELMHHYSTVTCFTLPRGQEVGRLWQTVVVELGLANEPLLHQILAITASHLAFLRPQQSQVYSMIASQHQSDAARGLRTGLTHITSENCHASFAAASMLVVGAWAASASPDNRSGDTTRGHQPTLEDMLDVIFLTRGMTLVLHSSEALIQRGPFGGLFVQTTNSMPYIFLEAVCGKLHELSIKVLEDHSVDQGTARIVNTEIHNLITCIKESIAWASVPALRILIFWPAAVTEDFLGLLHRKVPPALAVFTHYCVIVHESQPNTWYTSGWGLSVTKDVRKCLGEPWLAATRWPLDCMTLQHGT</sequence>
<keyword evidence="4" id="KW-1185">Reference proteome</keyword>
<evidence type="ECO:0000313" key="3">
    <source>
        <dbReference type="EMBL" id="KAK9781062.1"/>
    </source>
</evidence>
<dbReference type="InterPro" id="IPR001138">
    <property type="entry name" value="Zn2Cys6_DnaBD"/>
</dbReference>
<proteinExistence type="predicted"/>
<protein>
    <recommendedName>
        <fullName evidence="5">Zn(2)-C6 fungal-type domain-containing protein</fullName>
    </recommendedName>
</protein>
<keyword evidence="1" id="KW-0539">Nucleus</keyword>
<dbReference type="InterPro" id="IPR021858">
    <property type="entry name" value="Fun_TF"/>
</dbReference>
<organism evidence="3 4">
    <name type="scientific">Seiridium cardinale</name>
    <dbReference type="NCBI Taxonomy" id="138064"/>
    <lineage>
        <taxon>Eukaryota</taxon>
        <taxon>Fungi</taxon>
        <taxon>Dikarya</taxon>
        <taxon>Ascomycota</taxon>
        <taxon>Pezizomycotina</taxon>
        <taxon>Sordariomycetes</taxon>
        <taxon>Xylariomycetidae</taxon>
        <taxon>Amphisphaeriales</taxon>
        <taxon>Sporocadaceae</taxon>
        <taxon>Seiridium</taxon>
    </lineage>
</organism>
<comment type="caution">
    <text evidence="3">The sequence shown here is derived from an EMBL/GenBank/DDBJ whole genome shotgun (WGS) entry which is preliminary data.</text>
</comment>
<evidence type="ECO:0008006" key="5">
    <source>
        <dbReference type="Google" id="ProtNLM"/>
    </source>
</evidence>
<dbReference type="InterPro" id="IPR053157">
    <property type="entry name" value="Sterol_Uptake_Regulator"/>
</dbReference>
<dbReference type="EMBL" id="JARVKM010000004">
    <property type="protein sequence ID" value="KAK9781062.1"/>
    <property type="molecule type" value="Genomic_DNA"/>
</dbReference>
<dbReference type="PANTHER" id="PTHR47784:SF5">
    <property type="entry name" value="STEROL UPTAKE CONTROL PROTEIN 2"/>
    <property type="match status" value="1"/>
</dbReference>
<dbReference type="PANTHER" id="PTHR47784">
    <property type="entry name" value="STEROL UPTAKE CONTROL PROTEIN 2"/>
    <property type="match status" value="1"/>
</dbReference>
<name>A0ABR2Y4Q0_9PEZI</name>
<gene>
    <name evidence="3" type="ORF">SCAR479_04883</name>
</gene>
<evidence type="ECO:0000256" key="2">
    <source>
        <dbReference type="SAM" id="MobiDB-lite"/>
    </source>
</evidence>
<dbReference type="CDD" id="cd00067">
    <property type="entry name" value="GAL4"/>
    <property type="match status" value="1"/>
</dbReference>
<feature type="region of interest" description="Disordered" evidence="2">
    <location>
        <begin position="47"/>
        <end position="115"/>
    </location>
</feature>
<accession>A0ABR2Y4Q0</accession>
<evidence type="ECO:0000256" key="1">
    <source>
        <dbReference type="ARBA" id="ARBA00023242"/>
    </source>
</evidence>
<dbReference type="Pfam" id="PF11951">
    <property type="entry name" value="Fungal_trans_2"/>
    <property type="match status" value="1"/>
</dbReference>
<evidence type="ECO:0000313" key="4">
    <source>
        <dbReference type="Proteomes" id="UP001465668"/>
    </source>
</evidence>
<reference evidence="3 4" key="1">
    <citation type="submission" date="2024-02" db="EMBL/GenBank/DDBJ databases">
        <title>First draft genome assembly of two strains of Seiridium cardinale.</title>
        <authorList>
            <person name="Emiliani G."/>
            <person name="Scali E."/>
        </authorList>
    </citation>
    <scope>NUCLEOTIDE SEQUENCE [LARGE SCALE GENOMIC DNA]</scope>
    <source>
        <strain evidence="3 4">BM-138-000479</strain>
    </source>
</reference>
<dbReference type="Proteomes" id="UP001465668">
    <property type="component" value="Unassembled WGS sequence"/>
</dbReference>